<dbReference type="InterPro" id="IPR051346">
    <property type="entry name" value="OTU_Deubiquitinase"/>
</dbReference>
<feature type="domain" description="DUF3638" evidence="7">
    <location>
        <begin position="2037"/>
        <end position="2259"/>
    </location>
</feature>
<dbReference type="Pfam" id="PF12340">
    <property type="entry name" value="DUF3638"/>
    <property type="match status" value="1"/>
</dbReference>
<protein>
    <recommendedName>
        <fullName evidence="2">ubiquitinyl hydrolase 1</fullName>
        <ecNumber evidence="2">3.4.19.12</ecNumber>
    </recommendedName>
</protein>
<keyword evidence="6" id="KW-0788">Thiol protease</keyword>
<dbReference type="InterPro" id="IPR022099">
    <property type="entry name" value="DUF3638"/>
</dbReference>
<reference evidence="10 11" key="1">
    <citation type="submission" date="2015-07" db="EMBL/GenBank/DDBJ databases">
        <title>Emmonsia species relationships and genome sequence.</title>
        <authorList>
            <consortium name="The Broad Institute Genomics Platform"/>
            <person name="Cuomo C.A."/>
            <person name="Munoz J.F."/>
            <person name="Imamovic A."/>
            <person name="Priest M.E."/>
            <person name="Young S."/>
            <person name="Clay O.K."/>
            <person name="McEwen J.G."/>
        </authorList>
    </citation>
    <scope>NUCLEOTIDE SEQUENCE [LARGE SCALE GENOMIC DNA]</scope>
    <source>
        <strain evidence="10 11">UAMH 9510</strain>
    </source>
</reference>
<dbReference type="PANTHER" id="PTHR13367:SF34">
    <property type="match status" value="1"/>
</dbReference>
<evidence type="ECO:0000256" key="4">
    <source>
        <dbReference type="ARBA" id="ARBA00022786"/>
    </source>
</evidence>
<keyword evidence="4" id="KW-0833">Ubl conjugation pathway</keyword>
<evidence type="ECO:0000313" key="10">
    <source>
        <dbReference type="EMBL" id="OJD14268.1"/>
    </source>
</evidence>
<dbReference type="Proteomes" id="UP000182235">
    <property type="component" value="Unassembled WGS sequence"/>
</dbReference>
<dbReference type="PANTHER" id="PTHR13367">
    <property type="entry name" value="UBIQUITIN THIOESTERASE"/>
    <property type="match status" value="1"/>
</dbReference>
<name>A0A1J9QE99_9EURO</name>
<evidence type="ECO:0000313" key="11">
    <source>
        <dbReference type="Proteomes" id="UP000182235"/>
    </source>
</evidence>
<dbReference type="InterPro" id="IPR022105">
    <property type="entry name" value="DUF3645"/>
</dbReference>
<feature type="domain" description="DUF3645" evidence="8">
    <location>
        <begin position="2388"/>
        <end position="2419"/>
    </location>
</feature>
<evidence type="ECO:0000259" key="8">
    <source>
        <dbReference type="Pfam" id="PF12359"/>
    </source>
</evidence>
<gene>
    <name evidence="10" type="ORF">AJ78_05370</name>
</gene>
<evidence type="ECO:0000259" key="7">
    <source>
        <dbReference type="Pfam" id="PF12340"/>
    </source>
</evidence>
<dbReference type="STRING" id="1447872.A0A1J9QE99"/>
<accession>A0A1J9QE99</accession>
<evidence type="ECO:0000256" key="5">
    <source>
        <dbReference type="ARBA" id="ARBA00022801"/>
    </source>
</evidence>
<dbReference type="Pfam" id="PF12359">
    <property type="entry name" value="DUF3645"/>
    <property type="match status" value="1"/>
</dbReference>
<dbReference type="EC" id="3.4.19.12" evidence="2"/>
<dbReference type="OrthoDB" id="3182339at2759"/>
<dbReference type="InterPro" id="IPR046541">
    <property type="entry name" value="DUF6606"/>
</dbReference>
<evidence type="ECO:0000256" key="2">
    <source>
        <dbReference type="ARBA" id="ARBA00012759"/>
    </source>
</evidence>
<evidence type="ECO:0000256" key="1">
    <source>
        <dbReference type="ARBA" id="ARBA00000707"/>
    </source>
</evidence>
<proteinExistence type="predicted"/>
<dbReference type="EMBL" id="LGRN01000231">
    <property type="protein sequence ID" value="OJD14268.1"/>
    <property type="molecule type" value="Genomic_DNA"/>
</dbReference>
<organism evidence="10 11">
    <name type="scientific">Emergomyces pasteurianus Ep9510</name>
    <dbReference type="NCBI Taxonomy" id="1447872"/>
    <lineage>
        <taxon>Eukaryota</taxon>
        <taxon>Fungi</taxon>
        <taxon>Dikarya</taxon>
        <taxon>Ascomycota</taxon>
        <taxon>Pezizomycotina</taxon>
        <taxon>Eurotiomycetes</taxon>
        <taxon>Eurotiomycetidae</taxon>
        <taxon>Onygenales</taxon>
        <taxon>Ajellomycetaceae</taxon>
        <taxon>Emergomyces</taxon>
    </lineage>
</organism>
<comment type="caution">
    <text evidence="10">The sequence shown here is derived from an EMBL/GenBank/DDBJ whole genome shotgun (WGS) entry which is preliminary data.</text>
</comment>
<keyword evidence="11" id="KW-1185">Reference proteome</keyword>
<sequence length="3136" mass="356795">MTSAMSIVSYRKLSINAIMYLIHHIFLPPKLPQGDDYDSESEAELLNITLESLVAFKNHIIDGQKNTVDSVIDMVTNLKSVRESSSPDGITSEKALRNALRDLCKKGGTIPLHIRAQNAGMLISKTDNSINFEAFELSPYNKAVLTTKGRLQRIFPGPAFSLSVDVFEEPNFQTMVACTLAKMSYQPAIETTPRIRKAGQMLEENRDTVHPNVVTEFFMGMLRSFSKPADVVRIRKNTREEVMHDNSFLPWRRSSLWLLLRVAMQLGFTRSAAVTSDVSINLYKLFMAFLMGCVLDLSLQSSLPVDLLYALNAKIARRLLKLDSVPGPILDLIRNIVHNSTKRIRTVWSDLVQHSGPQYELCRLKCLSFDRDVFVSLPSLDEYIESLCRRKKINNIVEFQPESTLDRYYRGEDFPGNINLRDRDYRAYNLRALESWVASDLPQWLQNNKSSNFTCDKLGSLIKNYHAAASPFYSGNPEALSVMLLTIIELWIACDESALYICKLLEEYDAGIPIGLLQSLLLPFKCQMQRLFRAEGYLERRRASARFRAPCIFRDFGLRDCFSVRYFDENPEYEALREKIETMASQAKAEKCEELRQKRAKYDSLMQSYHQGQCEYQDVIVDHYNGFSKQQHKGNCRRCGYRTEANGLTIRAHEWPLPKDTLQAKSTVFELQVPSFFGHWRDTALFLLMDVLKFEHSSTEKPRARYTLQKQDEISRLFNPFSPTQRIGLLSETKPHGRTHRRDTEVSSALESEVCRNSGLQYKYHDNGMDVFVKDLRATDKIPRALPYELPARSTSMQRFLYRPEKMPSGLTPNTVIASLSDCPEHMSLNEYKALCAVPYGCRTQWHNVLLQLSIPSIDFRKVETGLVILQSIYQAGPSGHQNVLRDSHDILEGENFGRLLLESLIVALERIKENWEASQALSTFVSLGTRLLSLTSSRKIRERCLDYLSSTRAVAFGWVKHLGDKMQRATNESHRMELASKTVEVALICIDCFNVDQTYLGDIFAEEKFISVFIKCSIIIQEGSRANPAASGPTTPLLHQRWQWLAYRAYPVLTKRIIDQGWSLDDAVKDSWSAYQAGNSWNTVSEELDYWLVSRTKSHQGSMPVIVHYNLLTGELLVNGFPLSRLPSKYERHPTYHVLFGHNALEVMPTDVPGMQFSGKKEFAGYTLHIGLSPVAGASTTQEPDFSVQTVKDGRKYELIPSRLLSGVFPEHFVNNFVHWYDMTGDFLELRPAEDPWTSTKDNWRLTRVDSRWRLIKRETSLIGVRSSTAAELSRILSPLENPTRIHISYNHVSSSLEVEIPRLQLAFNLTAGDVSLRSRQFRGMIVDQNQSLGTLVGLRDKLLLKHKDGSRHVIIPEGHVAFVRKGFHVAVVIDKNPSAKAHLYSVNERIGALVDNGSLQSKLYLCYLHALTSFCLPDPLIHRTGAEQALSILESAAIRSFDRLTQGNLEILSQIAHLTPERRFYPANERVMQTVKWSTQLSFMTQHGKFYDLVRSIFKLAGKTEMFYRELYIQPPILHEVDSDLLERDRIRTSTFRTSGFGAEDHTFEHDAPYKSRDMAHDSERGCRVSIVSAIIYHRRTSLHSKIHPTLKTALWSFLSKPQFILGPNHAVPLSELMYDAKLLEDSPLFVSRYWSCLHRVLPSADKFSVMAWISTLAFAPSADMNIIQTLASFYVLREIMQISPPNTDTLDLSQGTKLDGNQLRVIIRPTCRPMYSCPEANLHQSIGESKREFRARQQRQFSSNQNTALEAFIKALTAQWPCKNPTAPSGDSFITVDLRVDIVKAMKGVKKKFKVWFDNYRFEDYLCRVVSTLQRQVVDPVEILPFTPDIPILKPQRKSGFINSEEIFSGEAPLIPPHSSEDLSELVSTSIGADQAAPRLEALVKNLEARANTDFEKNYAKDLRGSLRSLREIGQEYYLQSEGDILNEILFNHLHRCQDHVDKAYHIIYSAVTDTRNLGSLSAISATSNQGPRVCPTFILQHLSRGRWKSLRNDWKRCIVQYGLALTELQRAERLVNMSDSRADLLKELLNTGHTNWKPIEYPESLLLEIESGITIRDVQEHVAGQMRDPESGTNAVMQLNMGEGKSSVIVPIVAAALADGSRLVRVIVAKPQSRQMFHMLVSKLGGLLGRQVYRMPFSRALKPGTAEADAISSLCRECMSNGGILLVQPEHILSFKLMGLECLISGKESVGQSLLETQAFFEASSRDIVDESDENFSVKFELVYTMGMQRPTEFSPERWIYIHQVLDIVRDVIQMVAKKFPHSIEVHARQEGGFPRTRILQDDAQRELFSLVAEHICETGRLCGFPIFRQPKDVRQAVLRYITEPNLTDSEIAKVETERTGGFWVDSTKNTLLLLRGLIAGGVLRFSFREKRWRVNYGLDASRRPRTKLAVPYRAKDNPTPRSEFSHPDVVIVLTSLSYYYHGLEDDDLFLSFEHLIKSDQADVEYEKWIKDTPKLRLDFRLLTSINLKDSFQCTEHIFPHLRYAKSTIDYFLEHIVFPKEMKEFPHKLSASGWDIGQQKVHVTTGFSGTNDSRKTLPLQMTHLDLPKQNHTNALVLEHLLRPENSVILMPPPGEIFKSDADLLLTMVTKMEPPVQVVLDVGAQILELSNFEVAKEWLDMMPSHGHTQAVVYFDDRDELYVLDQRGYTEPLQTSAFAKKLDMCLIFLDEAHTRGTDLKLPEYYRAAVTLGPNLTKDRLVQACMRMRKLGKGQSVVFCVPEEIKMRLLSRRPKCPDAPVDVSDVLSWAISETCLEMRRNMALWASQGQRYEHQRTLWAQTRTSDGAEMSKSQAKQFLENESQSLEARYRPMLGTQRDPTTYVGENYNLKRIAERCREFDSLGLNSATLQEEQERELSPEIEQERQIQRPAPAEAAAHHIHSDVTTFVETGVLVNNSKAYGPAFETLRNTSAAVHLDVSQFPSGLLVTADFAKTVKASGKVFISDEYQRPVQWILTSTVSRSMGDNTIQHMMVISPYEAEGLILVVKESKAVALHLYAPRLTLGARALDKLDLYTVPERVGTWRIPRPLVLQLGLFSGQLYLRSYSEYVEMCEFLGLAWEKTAEGMVVTADGFIVRGDCDHGEGRSGFIDSPVKFLKVFLSKVRRNCEGIDKTHMGMMLNGSLLCQSEFENPEE</sequence>
<dbReference type="GO" id="GO:0004843">
    <property type="term" value="F:cysteine-type deubiquitinase activity"/>
    <property type="evidence" value="ECO:0007669"/>
    <property type="project" value="UniProtKB-EC"/>
</dbReference>
<feature type="domain" description="DUF6606" evidence="9">
    <location>
        <begin position="21"/>
        <end position="295"/>
    </location>
</feature>
<dbReference type="Pfam" id="PF20255">
    <property type="entry name" value="DUF6606"/>
    <property type="match status" value="1"/>
</dbReference>
<keyword evidence="3" id="KW-0645">Protease</keyword>
<dbReference type="VEuPathDB" id="FungiDB:AJ78_05370"/>
<evidence type="ECO:0000259" key="9">
    <source>
        <dbReference type="Pfam" id="PF20255"/>
    </source>
</evidence>
<evidence type="ECO:0000256" key="6">
    <source>
        <dbReference type="ARBA" id="ARBA00022807"/>
    </source>
</evidence>
<evidence type="ECO:0000256" key="3">
    <source>
        <dbReference type="ARBA" id="ARBA00022670"/>
    </source>
</evidence>
<comment type="catalytic activity">
    <reaction evidence="1">
        <text>Thiol-dependent hydrolysis of ester, thioester, amide, peptide and isopeptide bonds formed by the C-terminal Gly of ubiquitin (a 76-residue protein attached to proteins as an intracellular targeting signal).</text>
        <dbReference type="EC" id="3.4.19.12"/>
    </reaction>
</comment>
<keyword evidence="5" id="KW-0378">Hydrolase</keyword>
<dbReference type="GO" id="GO:0006508">
    <property type="term" value="P:proteolysis"/>
    <property type="evidence" value="ECO:0007669"/>
    <property type="project" value="UniProtKB-KW"/>
</dbReference>